<feature type="domain" description="FAD/NAD(P)-binding" evidence="2">
    <location>
        <begin position="6"/>
        <end position="200"/>
    </location>
</feature>
<dbReference type="InterPro" id="IPR051209">
    <property type="entry name" value="FAD-bind_Monooxygenase_sf"/>
</dbReference>
<name>J6EV44_TRIAS</name>
<dbReference type="EMBL" id="ALBS01000281">
    <property type="protein sequence ID" value="EJT46657.1"/>
    <property type="molecule type" value="Genomic_DNA"/>
</dbReference>
<accession>J6EV44</accession>
<organism evidence="3 4">
    <name type="scientific">Trichosporon asahii var. asahii (strain ATCC 90039 / CBS 2479 / JCM 2466 / KCTC 7840 / NBRC 103889/ NCYC 2677 / UAMH 7654)</name>
    <name type="common">Yeast</name>
    <dbReference type="NCBI Taxonomy" id="1186058"/>
    <lineage>
        <taxon>Eukaryota</taxon>
        <taxon>Fungi</taxon>
        <taxon>Dikarya</taxon>
        <taxon>Basidiomycota</taxon>
        <taxon>Agaricomycotina</taxon>
        <taxon>Tremellomycetes</taxon>
        <taxon>Trichosporonales</taxon>
        <taxon>Trichosporonaceae</taxon>
        <taxon>Trichosporon</taxon>
    </lineage>
</organism>
<dbReference type="Gene3D" id="3.50.50.60">
    <property type="entry name" value="FAD/NAD(P)-binding domain"/>
    <property type="match status" value="2"/>
</dbReference>
<dbReference type="AlphaFoldDB" id="J6EV44"/>
<dbReference type="PANTHER" id="PTHR42877:SF4">
    <property type="entry name" value="FAD_NAD(P)-BINDING DOMAIN-CONTAINING PROTEIN-RELATED"/>
    <property type="match status" value="1"/>
</dbReference>
<dbReference type="SUPFAM" id="SSF51905">
    <property type="entry name" value="FAD/NAD(P)-binding domain"/>
    <property type="match status" value="2"/>
</dbReference>
<protein>
    <recommendedName>
        <fullName evidence="2">FAD/NAD(P)-binding domain-containing protein</fullName>
    </recommendedName>
</protein>
<dbReference type="GO" id="GO:0016491">
    <property type="term" value="F:oxidoreductase activity"/>
    <property type="evidence" value="ECO:0007669"/>
    <property type="project" value="InterPro"/>
</dbReference>
<dbReference type="GeneID" id="25988240"/>
<dbReference type="HOGENOM" id="CLU_006937_7_0_1"/>
<sequence>MTRTIRTVIIGGGLSGITQAIRLKKELGDRVQITGSPGGVWRDSIWPEAGVDVPIHLYTLETDLETDWREYFAFQPDVLAYWLRLVDKYELRDSFVFNSEYVGSHWDERTQTHSVTIRNTKTKAQTDITTEVLISATGPLAKRKFPNVPGLKDFKGAWFHNLDWDGSVKLEGRRIAVVGNGSSGVQIVPGLAKLPGTQVTHYIRSGGYFIPKIQREYTPWERFAFQWIPGYLRWHRFGILQEHDRHWSIKFSGDNKQREQDERELLAYLRAKAPAKYLDALTPTWPLGTKRPPLDLGWLDSLHWDNVELVNGALESVDATGITVNGQHRDHDIIVYATGSDIGAHGLGANTRLFGEGNLELEQYWTSIGGPQAYAGIAVPRFPNYFTIIGPNSVAGSWGYTALRETAAVARIVREILDYNLSSVQPKQAVFEHESEEIQKELNKATIAVAGVDNYWRSPGGRITVNSPLSGIGLWWRTQRTRWGDWDAVRLVKGSDGKTRLQHVDVLAIKRRRAAVKALLVAALGATLYKRWDAVVAAFQWAVKETGADKLLQHIRA</sequence>
<dbReference type="PRINTS" id="PR00368">
    <property type="entry name" value="FADPNR"/>
</dbReference>
<reference evidence="3 4" key="1">
    <citation type="journal article" date="2012" name="Eukaryot. Cell">
        <title>Draft genome sequence of CBS 2479, the standard type strain of Trichosporon asahii.</title>
        <authorList>
            <person name="Yang R.Y."/>
            <person name="Li H.T."/>
            <person name="Zhu H."/>
            <person name="Zhou G.P."/>
            <person name="Wang M."/>
            <person name="Wang L."/>
        </authorList>
    </citation>
    <scope>NUCLEOTIDE SEQUENCE [LARGE SCALE GENOMIC DNA]</scope>
    <source>
        <strain evidence="4">ATCC 90039 / CBS 2479 / JCM 2466 / KCTC 7840 / NCYC 2677 / UAMH 7654</strain>
    </source>
</reference>
<dbReference type="KEGG" id="tasa:A1Q1_04728"/>
<comment type="similarity">
    <text evidence="1">Belongs to the FAD-binding monooxygenase family.</text>
</comment>
<dbReference type="InterPro" id="IPR036188">
    <property type="entry name" value="FAD/NAD-bd_sf"/>
</dbReference>
<dbReference type="Pfam" id="PF07992">
    <property type="entry name" value="Pyr_redox_2"/>
    <property type="match status" value="1"/>
</dbReference>
<gene>
    <name evidence="3" type="ORF">A1Q1_04728</name>
</gene>
<dbReference type="Proteomes" id="UP000002748">
    <property type="component" value="Unassembled WGS sequence"/>
</dbReference>
<dbReference type="VEuPathDB" id="FungiDB:A1Q1_04728"/>
<dbReference type="RefSeq" id="XP_014178441.1">
    <property type="nucleotide sequence ID" value="XM_014322966.1"/>
</dbReference>
<evidence type="ECO:0000256" key="1">
    <source>
        <dbReference type="ARBA" id="ARBA00010139"/>
    </source>
</evidence>
<dbReference type="InterPro" id="IPR023753">
    <property type="entry name" value="FAD/NAD-binding_dom"/>
</dbReference>
<comment type="caution">
    <text evidence="3">The sequence shown here is derived from an EMBL/GenBank/DDBJ whole genome shotgun (WGS) entry which is preliminary data.</text>
</comment>
<dbReference type="PANTHER" id="PTHR42877">
    <property type="entry name" value="L-ORNITHINE N(5)-MONOOXYGENASE-RELATED"/>
    <property type="match status" value="1"/>
</dbReference>
<evidence type="ECO:0000259" key="2">
    <source>
        <dbReference type="Pfam" id="PF07992"/>
    </source>
</evidence>
<evidence type="ECO:0000313" key="3">
    <source>
        <dbReference type="EMBL" id="EJT46657.1"/>
    </source>
</evidence>
<proteinExistence type="inferred from homology"/>
<dbReference type="OrthoDB" id="66881at2759"/>
<evidence type="ECO:0000313" key="4">
    <source>
        <dbReference type="Proteomes" id="UP000002748"/>
    </source>
</evidence>